<dbReference type="Pfam" id="PF00632">
    <property type="entry name" value="HECT"/>
    <property type="match status" value="1"/>
</dbReference>
<dbReference type="PANTHER" id="PTHR45670">
    <property type="entry name" value="E3 UBIQUITIN-PROTEIN LIGASE TRIP12"/>
    <property type="match status" value="1"/>
</dbReference>
<evidence type="ECO:0000256" key="3">
    <source>
        <dbReference type="ARBA" id="ARBA00012483"/>
    </source>
</evidence>
<dbReference type="EC" id="2.3.2.27" evidence="3"/>
<dbReference type="Gene3D" id="3.90.1750.10">
    <property type="entry name" value="Hect, E3 ligase catalytic domains"/>
    <property type="match status" value="2"/>
</dbReference>
<keyword evidence="6" id="KW-0677">Repeat</keyword>
<dbReference type="CDD" id="cd11709">
    <property type="entry name" value="SPRY"/>
    <property type="match status" value="1"/>
</dbReference>
<comment type="pathway">
    <text evidence="2">Protein modification; protein ubiquitination.</text>
</comment>
<evidence type="ECO:0000313" key="14">
    <source>
        <dbReference type="EMBL" id="CAK9003041.1"/>
    </source>
</evidence>
<feature type="active site" description="Glycyl thioester intermediate" evidence="10">
    <location>
        <position position="2147"/>
    </location>
</feature>
<gene>
    <name evidence="14" type="ORF">CCMP2556_LOCUS7119</name>
</gene>
<dbReference type="InterPro" id="IPR003877">
    <property type="entry name" value="SPRY_dom"/>
</dbReference>
<keyword evidence="9" id="KW-0862">Zinc</keyword>
<reference evidence="14 15" key="1">
    <citation type="submission" date="2024-02" db="EMBL/GenBank/DDBJ databases">
        <authorList>
            <person name="Chen Y."/>
            <person name="Shah S."/>
            <person name="Dougan E. K."/>
            <person name="Thang M."/>
            <person name="Chan C."/>
        </authorList>
    </citation>
    <scope>NUCLEOTIDE SEQUENCE [LARGE SCALE GENOMIC DNA]</scope>
</reference>
<feature type="compositionally biased region" description="Pro residues" evidence="11">
    <location>
        <begin position="1340"/>
        <end position="1355"/>
    </location>
</feature>
<dbReference type="InterPro" id="IPR013320">
    <property type="entry name" value="ConA-like_dom_sf"/>
</dbReference>
<dbReference type="Proteomes" id="UP001642484">
    <property type="component" value="Unassembled WGS sequence"/>
</dbReference>
<dbReference type="InterPro" id="IPR040847">
    <property type="entry name" value="SH3_15"/>
</dbReference>
<protein>
    <recommendedName>
        <fullName evidence="3">RING-type E3 ubiquitin transferase</fullName>
        <ecNumber evidence="3">2.3.2.27</ecNumber>
    </recommendedName>
</protein>
<dbReference type="SUPFAM" id="SSF49899">
    <property type="entry name" value="Concanavalin A-like lectins/glucanases"/>
    <property type="match status" value="1"/>
</dbReference>
<dbReference type="PROSITE" id="PS50237">
    <property type="entry name" value="HECT"/>
    <property type="match status" value="1"/>
</dbReference>
<dbReference type="Gene3D" id="3.30.2160.10">
    <property type="entry name" value="Hect, E3 ligase catalytic domain"/>
    <property type="match status" value="1"/>
</dbReference>
<dbReference type="InterPro" id="IPR002110">
    <property type="entry name" value="Ankyrin_rpt"/>
</dbReference>
<evidence type="ECO:0000256" key="11">
    <source>
        <dbReference type="SAM" id="MobiDB-lite"/>
    </source>
</evidence>
<evidence type="ECO:0000256" key="10">
    <source>
        <dbReference type="PROSITE-ProRule" id="PRU00104"/>
    </source>
</evidence>
<evidence type="ECO:0000256" key="9">
    <source>
        <dbReference type="ARBA" id="ARBA00022833"/>
    </source>
</evidence>
<dbReference type="InterPro" id="IPR000569">
    <property type="entry name" value="HECT_dom"/>
</dbReference>
<sequence length="2181" mass="238651">MPTPKGPDASISVGSEVRLISSLSKAMRLCLGQGGWVPQMEATLGKVGVVVEVLPSGNLRIQCGGSLRPYIYPPALIAEHLNAQTGPPLFVLDLHPHSLVRLDTSGQCAVCRRSFEGNKVEETADDQEDDANALAAFLTGPKGEKIGGWGCKACEFYLCGVCSQPYQVSTPQKRSEDGEAQAVAEASLRLGAMCKLQHGTKWLNAVVLETLGDSKVRVHVPMEEVPDQELEVTSSKLKPTRIEAFELFRHPCYPEGLHRVCFPYGLRGTLFGEPVRCSSDECMPGGCRGWQSKESRQIAYFCPRTAFLLCEKCTEAPELGQVTAQTCQQDLQMLKDPDPGRSAVAAKRILGLCGKSQQARILFLEAGICDVVAEAAGDFEGLYSEDQAQRPALLPLLTRLAEWLYLAPKKGKSSRVLVNVQESSDAFSSVYELFTGRRQRDPEEEDEEQDDWQEAVIVEGEQEANSVQVQMLLGGQRITVLQDRITTLTLPEALPACVPLPKRANLPSPIVLTQDWLMKHALPRNDLFLAKRVLMDRADLTAADRHGNSVLAVAVEHQCSQEMVELLLERGCPRSSKGPLGPPLAIAARCGRLEVVRVLLDYGCDPADIEVPKHKLPDAAKSLLGYLVPREEAVLQKPLPLRKLRRSLAVQTLLPLASKMLPSLQSQRNLDAQLVQVLVLGCEHAAPLPCESLESLVQLCRSLLMSFDSASMDLGLRLASCLCEAGGKAVEKLHRHGVFKMLPHLAATPELLHQPPRPQHIRLAAAKILSKWSDAISQEPTEPSHVLANAEEELRLCTPNELIRLEVPQKLLRERTFQNGMPKDVAAMLLQVVEEEEKFSVHVYRERQDVSLRVLTEPFCLLCHSQSVGQEPEIGRTDLMCGGQYVVQAEPLMAMGSLARLLLVAGGFLGAEDYLRFCLRLVGHKLFQADLEYSVEGVVVLPQIGIPVHLLRPSAKPSTGESGTMPHVLALGDWHFQANPGASDSSIERNEDVQQALVNDYKLAHLELPVAEVLPAPLEPDEEELYMKLLQCEAKAEVRQNLVKLCEQCCVAVVSAEDNEIVDAIAQSVDGLLIQDAAVPLLKHFGWSQRDMEEQEDASFTLWDPPDTAPVLNSFFHLTIQPPPPNPPGPGDPVWSVIISFDAELPFELVWQSVELDVKNAFTSVSNKWSEIGWPGGEQEMLEAVHKAVAANGEAAVARGLAHSSATRIADRLMSAVQCRVVAEPEMASQAQGATQRSKGGSGIRDLVEIKMNEAWMPAVLVREEPPLYVSLTTGALATGKHRTMAGFEGPRLYPVPPVEAQVQTRADLQSLERGAESSRITRRFSVDCPNDSPTLAASPSPPNVPRGLEPPPGLELPKPTLAYSLGGSSSSTSSPTVSLLRGKDARVDGCSWVSSSWTTVGLPELSSSSKVYYELHIQSHDTPQIGWASEKFRFFGDTWLYGVGDDLESWGVDGARQKIWHGGEAGTFPSSWSKEVVVGCAADLPSGTLQFSTNGVWAPPTFTGVQCASLYPAVSGQMSASFKIRPEEWQYGPPDSSYKSPAACAQCPQPLSSPIRFPDDWVLAKGLQHLAERQKVDLLTTLQLQCTAVLPSADDLQADRLKLNKTVVVDASDELFGFVLDADGQPRASEEWVAETLDTLGLTVSTAAGAALRLLWQAEADVQSTRLSAKLQDLCSHQVTLVSDSMPSWVLRLGTMMPQLFDRHCREVLLRSSAFGLPFAVHDRQIREVNRRYSEVMKAAEGRVAQAKNLGDQRALSQAYEHLFELTKQISQDPEVWIGSLTSELAKVDRERIWDQAAALAECCLSSSGVVEIQFKDETGFGRGVTQGFFSDVAKELQRSSNNSEVPMWAQCLESEGEFLRSRRGLIVQPLAADDPRLPEVLARFRALGRLLALALRESFVVPLPLGATVLRQLRGEKVGSEHLPQPGDGLAGEFVGACAAFAADLKGLSQEERQKLAEDGGWSGRYLASETMGSFNDWTCNAEFVATGFSGPSLGTSSSSSEPIRSVTLESLEEFVEAAASFWLETGVREQVRSLRRGLHDVLGSRAGALWLFSPLELRELFCGEESVSWTSQDLYDHLHAAGGFSRDDDVMVWLRDELLEMSQGLRARFLDFATSCPRLPPGGLASLKLTASPGGGRFPRSRACANQLYLPKYDTREELHEKLTEALLACEGHHDTDH</sequence>
<dbReference type="InterPro" id="IPR035983">
    <property type="entry name" value="Hect_E3_ubiquitin_ligase"/>
</dbReference>
<dbReference type="PROSITE" id="PS50188">
    <property type="entry name" value="B302_SPRY"/>
    <property type="match status" value="1"/>
</dbReference>
<dbReference type="Pfam" id="PF00622">
    <property type="entry name" value="SPRY"/>
    <property type="match status" value="1"/>
</dbReference>
<dbReference type="EMBL" id="CAXAMN010003114">
    <property type="protein sequence ID" value="CAK9003041.1"/>
    <property type="molecule type" value="Genomic_DNA"/>
</dbReference>
<evidence type="ECO:0000256" key="4">
    <source>
        <dbReference type="ARBA" id="ARBA00022679"/>
    </source>
</evidence>
<dbReference type="Pfam" id="PF12796">
    <property type="entry name" value="Ank_2"/>
    <property type="match status" value="1"/>
</dbReference>
<keyword evidence="5" id="KW-0479">Metal-binding</keyword>
<dbReference type="InterPro" id="IPR043136">
    <property type="entry name" value="B30.2/SPRY_sf"/>
</dbReference>
<evidence type="ECO:0000256" key="1">
    <source>
        <dbReference type="ARBA" id="ARBA00000900"/>
    </source>
</evidence>
<dbReference type="InterPro" id="IPR045322">
    <property type="entry name" value="HECTD1/TRIP12-like"/>
</dbReference>
<evidence type="ECO:0000256" key="8">
    <source>
        <dbReference type="ARBA" id="ARBA00022786"/>
    </source>
</evidence>
<feature type="region of interest" description="Disordered" evidence="11">
    <location>
        <begin position="1311"/>
        <end position="1380"/>
    </location>
</feature>
<feature type="compositionally biased region" description="Low complexity" evidence="11">
    <location>
        <begin position="1356"/>
        <end position="1380"/>
    </location>
</feature>
<comment type="caution">
    <text evidence="14">The sequence shown here is derived from an EMBL/GenBank/DDBJ whole genome shotgun (WGS) entry which is preliminary data.</text>
</comment>
<evidence type="ECO:0000256" key="7">
    <source>
        <dbReference type="ARBA" id="ARBA00022771"/>
    </source>
</evidence>
<dbReference type="SUPFAM" id="SSF56204">
    <property type="entry name" value="Hect, E3 ligase catalytic domain"/>
    <property type="match status" value="1"/>
</dbReference>
<keyword evidence="15" id="KW-1185">Reference proteome</keyword>
<dbReference type="Gene3D" id="2.60.120.920">
    <property type="match status" value="1"/>
</dbReference>
<dbReference type="PANTHER" id="PTHR45670:SF14">
    <property type="entry name" value="E3 UBIQUITIN-PROTEIN LIGASE TRIP12"/>
    <property type="match status" value="1"/>
</dbReference>
<feature type="domain" description="HECT" evidence="13">
    <location>
        <begin position="1825"/>
        <end position="2175"/>
    </location>
</feature>
<dbReference type="InterPro" id="IPR036770">
    <property type="entry name" value="Ankyrin_rpt-contain_sf"/>
</dbReference>
<accession>A0ABP0IMH6</accession>
<feature type="domain" description="B30.2/SPRY" evidence="12">
    <location>
        <begin position="1344"/>
        <end position="1532"/>
    </location>
</feature>
<keyword evidence="4" id="KW-0808">Transferase</keyword>
<evidence type="ECO:0000256" key="6">
    <source>
        <dbReference type="ARBA" id="ARBA00022737"/>
    </source>
</evidence>
<dbReference type="SMART" id="SM00119">
    <property type="entry name" value="HECTc"/>
    <property type="match status" value="1"/>
</dbReference>
<organism evidence="14 15">
    <name type="scientific">Durusdinium trenchii</name>
    <dbReference type="NCBI Taxonomy" id="1381693"/>
    <lineage>
        <taxon>Eukaryota</taxon>
        <taxon>Sar</taxon>
        <taxon>Alveolata</taxon>
        <taxon>Dinophyceae</taxon>
        <taxon>Suessiales</taxon>
        <taxon>Symbiodiniaceae</taxon>
        <taxon>Durusdinium</taxon>
    </lineage>
</organism>
<evidence type="ECO:0000256" key="5">
    <source>
        <dbReference type="ARBA" id="ARBA00022723"/>
    </source>
</evidence>
<keyword evidence="8 10" id="KW-0833">Ubl conjugation pathway</keyword>
<dbReference type="Gene3D" id="1.25.40.20">
    <property type="entry name" value="Ankyrin repeat-containing domain"/>
    <property type="match status" value="1"/>
</dbReference>
<comment type="catalytic activity">
    <reaction evidence="1">
        <text>S-ubiquitinyl-[E2 ubiquitin-conjugating enzyme]-L-cysteine + [acceptor protein]-L-lysine = [E2 ubiquitin-conjugating enzyme]-L-cysteine + N(6)-ubiquitinyl-[acceptor protein]-L-lysine.</text>
        <dbReference type="EC" id="2.3.2.27"/>
    </reaction>
</comment>
<dbReference type="SUPFAM" id="SSF48403">
    <property type="entry name" value="Ankyrin repeat"/>
    <property type="match status" value="1"/>
</dbReference>
<dbReference type="SMART" id="SM00248">
    <property type="entry name" value="ANK"/>
    <property type="match status" value="2"/>
</dbReference>
<dbReference type="SMART" id="SM00449">
    <property type="entry name" value="SPRY"/>
    <property type="match status" value="1"/>
</dbReference>
<name>A0ABP0IMH6_9DINO</name>
<proteinExistence type="predicted"/>
<evidence type="ECO:0000259" key="12">
    <source>
        <dbReference type="PROSITE" id="PS50188"/>
    </source>
</evidence>
<evidence type="ECO:0000259" key="13">
    <source>
        <dbReference type="PROSITE" id="PS50237"/>
    </source>
</evidence>
<dbReference type="Gene3D" id="3.30.2410.10">
    <property type="entry name" value="Hect, E3 ligase catalytic domain"/>
    <property type="match status" value="1"/>
</dbReference>
<dbReference type="Pfam" id="PF18346">
    <property type="entry name" value="SH3_15"/>
    <property type="match status" value="1"/>
</dbReference>
<evidence type="ECO:0000313" key="15">
    <source>
        <dbReference type="Proteomes" id="UP001642484"/>
    </source>
</evidence>
<evidence type="ECO:0000256" key="2">
    <source>
        <dbReference type="ARBA" id="ARBA00004906"/>
    </source>
</evidence>
<keyword evidence="7" id="KW-0863">Zinc-finger</keyword>
<dbReference type="InterPro" id="IPR001870">
    <property type="entry name" value="B30.2/SPRY"/>
</dbReference>